<name>A0A8B7QPA0_HIPAR</name>
<feature type="compositionally biased region" description="Low complexity" evidence="1">
    <location>
        <begin position="39"/>
        <end position="52"/>
    </location>
</feature>
<organism evidence="2 3">
    <name type="scientific">Hipposideros armiger</name>
    <name type="common">Great Himalayan leaf-nosed bat</name>
    <dbReference type="NCBI Taxonomy" id="186990"/>
    <lineage>
        <taxon>Eukaryota</taxon>
        <taxon>Metazoa</taxon>
        <taxon>Chordata</taxon>
        <taxon>Craniata</taxon>
        <taxon>Vertebrata</taxon>
        <taxon>Euteleostomi</taxon>
        <taxon>Mammalia</taxon>
        <taxon>Eutheria</taxon>
        <taxon>Laurasiatheria</taxon>
        <taxon>Chiroptera</taxon>
        <taxon>Yinpterochiroptera</taxon>
        <taxon>Rhinolophoidea</taxon>
        <taxon>Hipposideridae</taxon>
        <taxon>Hipposideros</taxon>
    </lineage>
</organism>
<dbReference type="CTD" id="101663759"/>
<keyword evidence="2" id="KW-1185">Reference proteome</keyword>
<reference evidence="3 4" key="1">
    <citation type="submission" date="2025-04" db="UniProtKB">
        <authorList>
            <consortium name="RefSeq"/>
        </authorList>
    </citation>
    <scope>IDENTIFICATION</scope>
    <source>
        <tissue evidence="3 4">Muscle</tissue>
    </source>
</reference>
<evidence type="ECO:0000313" key="3">
    <source>
        <dbReference type="RefSeq" id="XP_019490456.1"/>
    </source>
</evidence>
<dbReference type="RefSeq" id="XP_019490456.1">
    <property type="nucleotide sequence ID" value="XM_019634911.1"/>
</dbReference>
<evidence type="ECO:0000256" key="1">
    <source>
        <dbReference type="SAM" id="MobiDB-lite"/>
    </source>
</evidence>
<accession>A0A8B7QPA0</accession>
<sequence length="193" mass="20694">MNDPPTRMGAPGPRGARYTTDSPGSSEHAGSFPHEKGRGAPLAAGAQNPAAAGGPGGPHEDRREGENLDTLSWVREKVLFLFHPERGLGSQGDLAREEVAGVEDLSQAGGDDQEPDCLSPRLPREKRLSGSGADAASRAPPRDSAAPPKSVLVRVVDYQVTQEVQWARWTKGFMTTRTEEHSMTAIAFRTNKE</sequence>
<gene>
    <name evidence="3 4" type="primary">CUNH6orf141</name>
</gene>
<protein>
    <submittedName>
        <fullName evidence="3 4">Uncharacterized protein C6orf141 homolog</fullName>
    </submittedName>
</protein>
<evidence type="ECO:0000313" key="4">
    <source>
        <dbReference type="RefSeq" id="XP_019490457.1"/>
    </source>
</evidence>
<dbReference type="Proteomes" id="UP000694851">
    <property type="component" value="Unplaced"/>
</dbReference>
<evidence type="ECO:0000313" key="2">
    <source>
        <dbReference type="Proteomes" id="UP000694851"/>
    </source>
</evidence>
<feature type="region of interest" description="Disordered" evidence="1">
    <location>
        <begin position="1"/>
        <end position="69"/>
    </location>
</feature>
<dbReference type="PANTHER" id="PTHR36880">
    <property type="entry name" value="9130008F23RIK PROTEIN"/>
    <property type="match status" value="1"/>
</dbReference>
<dbReference type="AlphaFoldDB" id="A0A8B7QPA0"/>
<feature type="region of interest" description="Disordered" evidence="1">
    <location>
        <begin position="85"/>
        <end position="150"/>
    </location>
</feature>
<dbReference type="PANTHER" id="PTHR36880:SF1">
    <property type="entry name" value="9130008F23RIK PROTEIN"/>
    <property type="match status" value="1"/>
</dbReference>
<dbReference type="GeneID" id="109378587"/>
<dbReference type="KEGG" id="hai:109378587"/>
<feature type="compositionally biased region" description="Low complexity" evidence="1">
    <location>
        <begin position="129"/>
        <end position="148"/>
    </location>
</feature>
<dbReference type="InterPro" id="IPR037739">
    <property type="entry name" value="C6orf141"/>
</dbReference>
<dbReference type="OrthoDB" id="9447330at2759"/>
<dbReference type="RefSeq" id="XP_019490457.1">
    <property type="nucleotide sequence ID" value="XM_019634912.1"/>
</dbReference>
<proteinExistence type="predicted"/>